<dbReference type="eggNOG" id="ENOG5032S4A">
    <property type="taxonomic scope" value="Bacteria"/>
</dbReference>
<dbReference type="AlphaFoldDB" id="E1V954"/>
<evidence type="ECO:0000313" key="2">
    <source>
        <dbReference type="Proteomes" id="UP000008707"/>
    </source>
</evidence>
<reference evidence="2" key="1">
    <citation type="journal article" date="2011" name="Environ. Microbiol.">
        <title>A blueprint of ectoine metabolism from the genome of the industrial producer Halomonas elongata DSM 2581(T).</title>
        <authorList>
            <person name="Schwibbert K."/>
            <person name="Marin-Sanguino A."/>
            <person name="Bagyan I."/>
            <person name="Heidrich G."/>
            <person name="Lentzen G."/>
            <person name="Seitz H."/>
            <person name="Rampp M."/>
            <person name="Schuster S.C."/>
            <person name="Klenk H.P."/>
            <person name="Pfeiffer F."/>
            <person name="Oesterhelt D."/>
            <person name="Kunte H.J."/>
        </authorList>
    </citation>
    <scope>NUCLEOTIDE SEQUENCE [LARGE SCALE GENOMIC DNA]</scope>
    <source>
        <strain evidence="2">ATCC 33173 / DSM 2581 / NBRC 15536 / NCIMB 2198 / 1H9</strain>
    </source>
</reference>
<dbReference type="KEGG" id="hel:HELO_3842"/>
<dbReference type="Proteomes" id="UP000008707">
    <property type="component" value="Chromosome"/>
</dbReference>
<sequence>MLVRGAPGAHNGQRFDVEETVMKLLNRSALSVRPTQHFVDWINALEPTVGDDDLALEDVERESTVYLIPEMDTPENLEAFVRERYLEILETELRAWEEDERQWPETLDWALFQRFLCIEHSYLAIDLDDEAALEVAEVDDSMLLETDQD</sequence>
<proteinExistence type="predicted"/>
<protein>
    <submittedName>
        <fullName evidence="1">Uncharacterized protein</fullName>
    </submittedName>
</protein>
<dbReference type="HOGENOM" id="CLU_111103_1_0_6"/>
<evidence type="ECO:0000313" key="1">
    <source>
        <dbReference type="EMBL" id="CBV43726.1"/>
    </source>
</evidence>
<dbReference type="STRING" id="768066.HELO_3842"/>
<name>E1V954_HALED</name>
<gene>
    <name evidence="1" type="ordered locus">HELO_3842</name>
</gene>
<dbReference type="EMBL" id="FN869568">
    <property type="protein sequence ID" value="CBV43726.1"/>
    <property type="molecule type" value="Genomic_DNA"/>
</dbReference>
<accession>E1V954</accession>
<organism evidence="1 2">
    <name type="scientific">Halomonas elongata (strain ATCC 33173 / DSM 2581 / NBRC 15536 / NCIMB 2198 / 1H9)</name>
    <dbReference type="NCBI Taxonomy" id="768066"/>
    <lineage>
        <taxon>Bacteria</taxon>
        <taxon>Pseudomonadati</taxon>
        <taxon>Pseudomonadota</taxon>
        <taxon>Gammaproteobacteria</taxon>
        <taxon>Oceanospirillales</taxon>
        <taxon>Halomonadaceae</taxon>
        <taxon>Halomonas</taxon>
    </lineage>
</organism>